<dbReference type="RefSeq" id="XP_065674835.1">
    <property type="nucleotide sequence ID" value="XM_065818763.1"/>
</dbReference>
<accession>A0ABM4DJY4</accession>
<dbReference type="GeneID" id="136091334"/>
<organism evidence="2 3">
    <name type="scientific">Hydra vulgaris</name>
    <name type="common">Hydra</name>
    <name type="synonym">Hydra attenuata</name>
    <dbReference type="NCBI Taxonomy" id="6087"/>
    <lineage>
        <taxon>Eukaryota</taxon>
        <taxon>Metazoa</taxon>
        <taxon>Cnidaria</taxon>
        <taxon>Hydrozoa</taxon>
        <taxon>Hydroidolina</taxon>
        <taxon>Anthoathecata</taxon>
        <taxon>Aplanulata</taxon>
        <taxon>Hydridae</taxon>
        <taxon>Hydra</taxon>
    </lineage>
</organism>
<evidence type="ECO:0000313" key="2">
    <source>
        <dbReference type="Proteomes" id="UP001652625"/>
    </source>
</evidence>
<keyword evidence="2" id="KW-1185">Reference proteome</keyword>
<protein>
    <submittedName>
        <fullName evidence="3">Uncharacterized protein LOC136091334 isoform X1</fullName>
    </submittedName>
</protein>
<proteinExistence type="predicted"/>
<dbReference type="Proteomes" id="UP001652625">
    <property type="component" value="Chromosome 15"/>
</dbReference>
<sequence length="578" mass="66802">MMAHKTYIWLLIHSLNYATIETFETNDVLDIQQSNLIAVLDIVPYEYEISFDLYLTSFLNQWVSVIHFTIDLNASKYGDRSFSLFFFNNYALISSSINGITNYDIWFPSPFSLMEWNKFFISQFLLNGIYNYVIKLNGAVIVTLQNTNAQPFEHVRVYASDPWYPAQPGYIRNLVVTNANPMSFFAVSSETILSKDNYLTTIKTVPKEYEITFDAYFTSYLTRTWSDVLRLEGESERFFQISILDSFVYACGSVNGIPLYMKKIGVYNLNEWNKFYVRQSFLNGNYSHIVQINDVIVDSLQNTDAKVFQNVNVFASMNNPQPGILRNLVVINACPICDITTMLSTNSYDGKIYLLVNITANQECYSYLQNVKVYLQPELLLTLKTFVWNNSSLNDSNVQRNDKSFIVNVGKLTRKLYAVFSVIFNYDESVSNKKSNVSIIADFSWNYFCEDSIIKVKNQKIILALKYPLSPVNKINQIWNYKQSSVTLLSETYQFVCQTMQKRQSTPCYQREISSGVINFLPIQVMEVFGYDANTTLIYGLTTRNNFIEIDVVKRKPIVITKAKCLKVPVCEKFFTRK</sequence>
<name>A0ABM4DJY4_HYDVU</name>
<evidence type="ECO:0000313" key="3">
    <source>
        <dbReference type="RefSeq" id="XP_065674835.1"/>
    </source>
</evidence>
<feature type="signal peptide" evidence="1">
    <location>
        <begin position="1"/>
        <end position="22"/>
    </location>
</feature>
<reference evidence="3" key="1">
    <citation type="submission" date="2025-08" db="UniProtKB">
        <authorList>
            <consortium name="RefSeq"/>
        </authorList>
    </citation>
    <scope>IDENTIFICATION</scope>
</reference>
<gene>
    <name evidence="3" type="primary">LOC136091334</name>
</gene>
<feature type="chain" id="PRO_5046143263" evidence="1">
    <location>
        <begin position="23"/>
        <end position="578"/>
    </location>
</feature>
<evidence type="ECO:0000256" key="1">
    <source>
        <dbReference type="SAM" id="SignalP"/>
    </source>
</evidence>
<keyword evidence="1" id="KW-0732">Signal</keyword>